<sequence length="406" mass="44398">MNSNFARLFTTAIALAMSGFDGVAVAQEVHAATAAPACLTPAAWNSLDGERPRVTGAMALLAEMAKRDVVLLGEHHDDDDHHRWQVQVLAALHAQRPNMVMGFEMFPRRVQPALDRWVAGELTVKEFLQQSQWDKIWSMPAELYLPLFEFARINRIRMVALNVDGKLNHAIAEKGWDAIPPAEREGVGRPAAPAEAYRDLLFQVYREHGVWKGKEGTEVARSDAAFRYFVESQTTWDRAMAEALTRYLTPGPAADKPLVVGIMGSGHIRFGYGVPHQLRDLGITRIGTLLPLPASVNCAEVRTGLADAVFALPTHAMAKPEPPRLGVRLEDEDGGVRIAEVTVGSLADKTGLKNGDRLVEVAGHAVKQARSAIASVRGQPTGTWLPVRVKRGDETLDLVVKFPPAP</sequence>
<dbReference type="SUPFAM" id="SSF50156">
    <property type="entry name" value="PDZ domain-like"/>
    <property type="match status" value="1"/>
</dbReference>
<dbReference type="InterPro" id="IPR001478">
    <property type="entry name" value="PDZ"/>
</dbReference>
<evidence type="ECO:0000313" key="4">
    <source>
        <dbReference type="Proteomes" id="UP000648984"/>
    </source>
</evidence>
<protein>
    <submittedName>
        <fullName evidence="3">PDZ domain-containing protein</fullName>
    </submittedName>
</protein>
<dbReference type="SUPFAM" id="SSF159501">
    <property type="entry name" value="EreA/ChaN-like"/>
    <property type="match status" value="1"/>
</dbReference>
<feature type="chain" id="PRO_5047150883" evidence="1">
    <location>
        <begin position="27"/>
        <end position="406"/>
    </location>
</feature>
<feature type="signal peptide" evidence="1">
    <location>
        <begin position="1"/>
        <end position="26"/>
    </location>
</feature>
<dbReference type="EMBL" id="WTVQ01000013">
    <property type="protein sequence ID" value="NMG74982.1"/>
    <property type="molecule type" value="Genomic_DNA"/>
</dbReference>
<feature type="domain" description="PDZ" evidence="2">
    <location>
        <begin position="314"/>
        <end position="367"/>
    </location>
</feature>
<dbReference type="Proteomes" id="UP000648984">
    <property type="component" value="Unassembled WGS sequence"/>
</dbReference>
<dbReference type="SMART" id="SM00228">
    <property type="entry name" value="PDZ"/>
    <property type="match status" value="1"/>
</dbReference>
<gene>
    <name evidence="3" type="ORF">GPA25_09455</name>
</gene>
<evidence type="ECO:0000313" key="3">
    <source>
        <dbReference type="EMBL" id="NMG74982.1"/>
    </source>
</evidence>
<evidence type="ECO:0000256" key="1">
    <source>
        <dbReference type="SAM" id="SignalP"/>
    </source>
</evidence>
<comment type="caution">
    <text evidence="3">The sequence shown here is derived from an EMBL/GenBank/DDBJ whole genome shotgun (WGS) entry which is preliminary data.</text>
</comment>
<proteinExistence type="predicted"/>
<dbReference type="Gene3D" id="3.40.50.11550">
    <property type="match status" value="1"/>
</dbReference>
<dbReference type="Pfam" id="PF13180">
    <property type="entry name" value="PDZ_2"/>
    <property type="match status" value="1"/>
</dbReference>
<dbReference type="RefSeq" id="WP_169260134.1">
    <property type="nucleotide sequence ID" value="NZ_WTVQ01000013.1"/>
</dbReference>
<keyword evidence="1" id="KW-0732">Signal</keyword>
<reference evidence="3 4" key="1">
    <citation type="submission" date="2019-12" db="EMBL/GenBank/DDBJ databases">
        <title>Comparative genomics gives insights into the taxonomy of the Azoarcus-Aromatoleum group and reveals separate origins of nif in the plant-associated Azoarcus and non-plant-associated Aromatoleum sub-groups.</title>
        <authorList>
            <person name="Lafos M."/>
            <person name="Maluk M."/>
            <person name="Batista M."/>
            <person name="Junghare M."/>
            <person name="Carmona M."/>
            <person name="Faoro H."/>
            <person name="Cruz L.M."/>
            <person name="Battistoni F."/>
            <person name="De Souza E."/>
            <person name="Pedrosa F."/>
            <person name="Chen W.-M."/>
            <person name="Poole P.S."/>
            <person name="Dixon R.A."/>
            <person name="James E.K."/>
        </authorList>
    </citation>
    <scope>NUCLEOTIDE SEQUENCE [LARGE SCALE GENOMIC DNA]</scope>
    <source>
        <strain evidence="3 4">22Lin</strain>
    </source>
</reference>
<dbReference type="InterPro" id="IPR036034">
    <property type="entry name" value="PDZ_sf"/>
</dbReference>
<dbReference type="InterPro" id="IPR007314">
    <property type="entry name" value="Cofac_haem-bd_dom"/>
</dbReference>
<keyword evidence="4" id="KW-1185">Reference proteome</keyword>
<name>A0ABX1QBY6_9RHOO</name>
<evidence type="ECO:0000259" key="2">
    <source>
        <dbReference type="PROSITE" id="PS50106"/>
    </source>
</evidence>
<dbReference type="Pfam" id="PF04187">
    <property type="entry name" value="Cofac_haem_bdg"/>
    <property type="match status" value="1"/>
</dbReference>
<dbReference type="Gene3D" id="2.30.42.10">
    <property type="match status" value="1"/>
</dbReference>
<accession>A0ABX1QBY6</accession>
<dbReference type="PROSITE" id="PS50106">
    <property type="entry name" value="PDZ"/>
    <property type="match status" value="1"/>
</dbReference>
<dbReference type="CDD" id="cd14727">
    <property type="entry name" value="ChanN-like"/>
    <property type="match status" value="1"/>
</dbReference>
<organism evidence="3 4">
    <name type="scientific">Aromatoleum diolicum</name>
    <dbReference type="NCBI Taxonomy" id="75796"/>
    <lineage>
        <taxon>Bacteria</taxon>
        <taxon>Pseudomonadati</taxon>
        <taxon>Pseudomonadota</taxon>
        <taxon>Betaproteobacteria</taxon>
        <taxon>Rhodocyclales</taxon>
        <taxon>Rhodocyclaceae</taxon>
        <taxon>Aromatoleum</taxon>
    </lineage>
</organism>